<keyword evidence="1" id="KW-1133">Transmembrane helix</keyword>
<sequence>MGALYFFWPDQFKQFWNWRDHMVFLGLPLLLVIIVQALDRPTRTPATKWIGGVLLTTLIVIYIIVVAEQFGMSFNGTEEVAGRTLRIPAGETRWVEFEFGKTVTYHCSTDGNILIAEQGLPVPCGPNAQRADLEPTVDPQTGTLSVGFLAPENSEMIVLLW</sequence>
<name>A0A1G2SLC3_9BACT</name>
<accession>A0A1G2SLC3</accession>
<dbReference type="AlphaFoldDB" id="A0A1G2SLC3"/>
<protein>
    <submittedName>
        <fullName evidence="2">Uncharacterized protein</fullName>
    </submittedName>
</protein>
<dbReference type="Proteomes" id="UP000178168">
    <property type="component" value="Unassembled WGS sequence"/>
</dbReference>
<reference evidence="2 3" key="1">
    <citation type="journal article" date="2016" name="Nat. Commun.">
        <title>Thousands of microbial genomes shed light on interconnected biogeochemical processes in an aquifer system.</title>
        <authorList>
            <person name="Anantharaman K."/>
            <person name="Brown C.T."/>
            <person name="Hug L.A."/>
            <person name="Sharon I."/>
            <person name="Castelle C.J."/>
            <person name="Probst A.J."/>
            <person name="Thomas B.C."/>
            <person name="Singh A."/>
            <person name="Wilkins M.J."/>
            <person name="Karaoz U."/>
            <person name="Brodie E.L."/>
            <person name="Williams K.H."/>
            <person name="Hubbard S.S."/>
            <person name="Banfield J.F."/>
        </authorList>
    </citation>
    <scope>NUCLEOTIDE SEQUENCE [LARGE SCALE GENOMIC DNA]</scope>
</reference>
<gene>
    <name evidence="2" type="ORF">A2591_00260</name>
</gene>
<evidence type="ECO:0000313" key="3">
    <source>
        <dbReference type="Proteomes" id="UP000178168"/>
    </source>
</evidence>
<feature type="transmembrane region" description="Helical" evidence="1">
    <location>
        <begin position="21"/>
        <end position="38"/>
    </location>
</feature>
<proteinExistence type="predicted"/>
<organism evidence="2 3">
    <name type="scientific">Candidatus Yonathbacteria bacterium RIFOXYD1_FULL_52_36</name>
    <dbReference type="NCBI Taxonomy" id="1802730"/>
    <lineage>
        <taxon>Bacteria</taxon>
        <taxon>Candidatus Yonathiibacteriota</taxon>
    </lineage>
</organism>
<keyword evidence="1" id="KW-0472">Membrane</keyword>
<evidence type="ECO:0000313" key="2">
    <source>
        <dbReference type="EMBL" id="OHA85582.1"/>
    </source>
</evidence>
<comment type="caution">
    <text evidence="2">The sequence shown here is derived from an EMBL/GenBank/DDBJ whole genome shotgun (WGS) entry which is preliminary data.</text>
</comment>
<keyword evidence="1" id="KW-0812">Transmembrane</keyword>
<dbReference type="EMBL" id="MHUZ01000021">
    <property type="protein sequence ID" value="OHA85582.1"/>
    <property type="molecule type" value="Genomic_DNA"/>
</dbReference>
<evidence type="ECO:0000256" key="1">
    <source>
        <dbReference type="SAM" id="Phobius"/>
    </source>
</evidence>
<feature type="transmembrane region" description="Helical" evidence="1">
    <location>
        <begin position="50"/>
        <end position="67"/>
    </location>
</feature>